<dbReference type="InterPro" id="IPR001444">
    <property type="entry name" value="Flag_bb_rod_N"/>
</dbReference>
<feature type="domain" description="Flagellar hook protein FlgE/F/G-like D1" evidence="9">
    <location>
        <begin position="81"/>
        <end position="146"/>
    </location>
</feature>
<keyword evidence="10" id="KW-0966">Cell projection</keyword>
<dbReference type="NCBIfam" id="TIGR02490">
    <property type="entry name" value="flgF"/>
    <property type="match status" value="1"/>
</dbReference>
<dbReference type="KEGG" id="mdn:JT25_013920"/>
<dbReference type="GO" id="GO:0071978">
    <property type="term" value="P:bacterial-type flagellum-dependent swarming motility"/>
    <property type="evidence" value="ECO:0007669"/>
    <property type="project" value="TreeGrafter"/>
</dbReference>
<dbReference type="Pfam" id="PF00460">
    <property type="entry name" value="Flg_bb_rod"/>
    <property type="match status" value="1"/>
</dbReference>
<reference evidence="10 11" key="1">
    <citation type="journal article" date="2015" name="Environ. Microbiol.">
        <title>Methane oxidation coupled to nitrate reduction under hypoxia by the Gammaproteobacterium Methylomonas denitrificans, sp. nov. type strain FJG1.</title>
        <authorList>
            <person name="Kits K.D."/>
            <person name="Klotz M.G."/>
            <person name="Stein L.Y."/>
        </authorList>
    </citation>
    <scope>NUCLEOTIDE SEQUENCE [LARGE SCALE GENOMIC DNA]</scope>
    <source>
        <strain evidence="10 11">FJG1</strain>
    </source>
</reference>
<evidence type="ECO:0000256" key="4">
    <source>
        <dbReference type="ARBA" id="ARBA00038560"/>
    </source>
</evidence>
<keyword evidence="3 6" id="KW-0975">Bacterial flagellum</keyword>
<feature type="domain" description="Flagellar basal-body/hook protein C-terminal" evidence="8">
    <location>
        <begin position="199"/>
        <end position="242"/>
    </location>
</feature>
<keyword evidence="10" id="KW-0969">Cilium</keyword>
<evidence type="ECO:0000256" key="6">
    <source>
        <dbReference type="RuleBase" id="RU362116"/>
    </source>
</evidence>
<evidence type="ECO:0000256" key="3">
    <source>
        <dbReference type="ARBA" id="ARBA00023143"/>
    </source>
</evidence>
<dbReference type="EMBL" id="CP014476">
    <property type="protein sequence ID" value="AMK77566.1"/>
    <property type="molecule type" value="Genomic_DNA"/>
</dbReference>
<name>A0A126T678_9GAMM</name>
<dbReference type="InterPro" id="IPR053967">
    <property type="entry name" value="LlgE_F_G-like_D1"/>
</dbReference>
<evidence type="ECO:0000256" key="2">
    <source>
        <dbReference type="ARBA" id="ARBA00009677"/>
    </source>
</evidence>
<dbReference type="RefSeq" id="WP_036275188.1">
    <property type="nucleotide sequence ID" value="NZ_CP014476.1"/>
</dbReference>
<dbReference type="Pfam" id="PF22692">
    <property type="entry name" value="LlgE_F_G_D1"/>
    <property type="match status" value="1"/>
</dbReference>
<comment type="subcellular location">
    <subcellularLocation>
        <location evidence="1 6">Bacterial flagellum basal body</location>
    </subcellularLocation>
</comment>
<dbReference type="NCBIfam" id="TIGR03506">
    <property type="entry name" value="FlgEFG_subfam"/>
    <property type="match status" value="1"/>
</dbReference>
<dbReference type="InterPro" id="IPR012836">
    <property type="entry name" value="FlgF"/>
</dbReference>
<organism evidence="10 11">
    <name type="scientific">Methylomonas denitrificans</name>
    <dbReference type="NCBI Taxonomy" id="1538553"/>
    <lineage>
        <taxon>Bacteria</taxon>
        <taxon>Pseudomonadati</taxon>
        <taxon>Pseudomonadota</taxon>
        <taxon>Gammaproteobacteria</taxon>
        <taxon>Methylococcales</taxon>
        <taxon>Methylococcaceae</taxon>
        <taxon>Methylomonas</taxon>
    </lineage>
</organism>
<evidence type="ECO:0000259" key="9">
    <source>
        <dbReference type="Pfam" id="PF22692"/>
    </source>
</evidence>
<protein>
    <recommendedName>
        <fullName evidence="5 6">Flagellar basal-body rod protein FlgF</fullName>
    </recommendedName>
</protein>
<keyword evidence="10" id="KW-0282">Flagellum</keyword>
<sequence>MDRSLYIAMNGAKQTLLAQGANANNLANAQTTGFKADFEQFRAMPAFGPGYPSRVYSMTERPGTNMSSGSIHTTGRDLDVAINGQGWIAVRNAEGQEAYTRAGDLRLTPEGLLQNGAGLSVLGEGGEPITIPPAQKMEIGTDGTISIVPQGVNATNSVIVERIKLVNPDPADLEKREDGLMHAKQAGAIPPDANVTLIQGSLESSNVNALAAMVEMIELSRNFELQSKVMKNIDDTSGASAKLMQVA</sequence>
<dbReference type="InterPro" id="IPR010930">
    <property type="entry name" value="Flg_bb/hook_C_dom"/>
</dbReference>
<dbReference type="PANTHER" id="PTHR30435">
    <property type="entry name" value="FLAGELLAR PROTEIN"/>
    <property type="match status" value="1"/>
</dbReference>
<evidence type="ECO:0000259" key="7">
    <source>
        <dbReference type="Pfam" id="PF00460"/>
    </source>
</evidence>
<dbReference type="SUPFAM" id="SSF117143">
    <property type="entry name" value="Flagellar hook protein flgE"/>
    <property type="match status" value="1"/>
</dbReference>
<evidence type="ECO:0000313" key="10">
    <source>
        <dbReference type="EMBL" id="AMK77566.1"/>
    </source>
</evidence>
<keyword evidence="11" id="KW-1185">Reference proteome</keyword>
<gene>
    <name evidence="10" type="ORF">JT25_013920</name>
</gene>
<comment type="similarity">
    <text evidence="2 6">Belongs to the flagella basal body rod proteins family.</text>
</comment>
<dbReference type="OrthoDB" id="9804559at2"/>
<dbReference type="GO" id="GO:0030694">
    <property type="term" value="C:bacterial-type flagellum basal body, rod"/>
    <property type="evidence" value="ECO:0007669"/>
    <property type="project" value="UniProtKB-UniRule"/>
</dbReference>
<dbReference type="Proteomes" id="UP000030512">
    <property type="component" value="Chromosome"/>
</dbReference>
<evidence type="ECO:0000259" key="8">
    <source>
        <dbReference type="Pfam" id="PF06429"/>
    </source>
</evidence>
<dbReference type="InterPro" id="IPR037925">
    <property type="entry name" value="FlgE/F/G-like"/>
</dbReference>
<comment type="subunit">
    <text evidence="4 6">The basal body constitutes a major portion of the flagellar organelle and consists of five rings (E,L,P,S, and M) mounted on a central rod. The rod consists of about 26 subunits of FlgG in the distal portion, and FlgB, FlgC and FlgF are thought to build up the proximal portion of the rod with about 6 subunits each.</text>
</comment>
<dbReference type="NCBIfam" id="NF009280">
    <property type="entry name" value="PRK12640.1"/>
    <property type="match status" value="1"/>
</dbReference>
<proteinExistence type="inferred from homology"/>
<dbReference type="PANTHER" id="PTHR30435:SF18">
    <property type="entry name" value="FLAGELLAR BASAL-BODY ROD PROTEIN FLGF"/>
    <property type="match status" value="1"/>
</dbReference>
<evidence type="ECO:0000256" key="5">
    <source>
        <dbReference type="ARBA" id="ARBA00040228"/>
    </source>
</evidence>
<feature type="domain" description="Flagellar basal body rod protein N-terminal" evidence="7">
    <location>
        <begin position="5"/>
        <end position="35"/>
    </location>
</feature>
<accession>A0A126T678</accession>
<dbReference type="STRING" id="1538553.JT25_013920"/>
<evidence type="ECO:0000256" key="1">
    <source>
        <dbReference type="ARBA" id="ARBA00004117"/>
    </source>
</evidence>
<dbReference type="AlphaFoldDB" id="A0A126T678"/>
<dbReference type="Pfam" id="PF06429">
    <property type="entry name" value="Flg_bbr_C"/>
    <property type="match status" value="1"/>
</dbReference>
<evidence type="ECO:0000313" key="11">
    <source>
        <dbReference type="Proteomes" id="UP000030512"/>
    </source>
</evidence>
<dbReference type="InterPro" id="IPR020013">
    <property type="entry name" value="Flagellar_FlgE/F/G"/>
</dbReference>